<dbReference type="Proteomes" id="UP001321473">
    <property type="component" value="Unassembled WGS sequence"/>
</dbReference>
<comment type="caution">
    <text evidence="2">The sequence shown here is derived from an EMBL/GenBank/DDBJ whole genome shotgun (WGS) entry which is preliminary data.</text>
</comment>
<accession>A0AAQ4EE13</accession>
<keyword evidence="3" id="KW-1185">Reference proteome</keyword>
<dbReference type="PANTHER" id="PTHR15026">
    <property type="entry name" value="CALCIUM-SIGNAL MODULATING CYCLOPHILIN LIGAND CAML"/>
    <property type="match status" value="1"/>
</dbReference>
<keyword evidence="1" id="KW-1133">Transmembrane helix</keyword>
<dbReference type="GO" id="GO:0071816">
    <property type="term" value="P:tail-anchored membrane protein insertion into ER membrane"/>
    <property type="evidence" value="ECO:0007669"/>
    <property type="project" value="TreeGrafter"/>
</dbReference>
<dbReference type="AlphaFoldDB" id="A0AAQ4EE13"/>
<evidence type="ECO:0000256" key="1">
    <source>
        <dbReference type="SAM" id="Phobius"/>
    </source>
</evidence>
<gene>
    <name evidence="2" type="ORF">V5799_012607</name>
</gene>
<dbReference type="EMBL" id="JARKHS020017691">
    <property type="protein sequence ID" value="KAK8772858.1"/>
    <property type="molecule type" value="Genomic_DNA"/>
</dbReference>
<evidence type="ECO:0000313" key="3">
    <source>
        <dbReference type="Proteomes" id="UP001321473"/>
    </source>
</evidence>
<feature type="transmembrane region" description="Helical" evidence="1">
    <location>
        <begin position="271"/>
        <end position="293"/>
    </location>
</feature>
<evidence type="ECO:0000313" key="2">
    <source>
        <dbReference type="EMBL" id="KAK8772858.1"/>
    </source>
</evidence>
<organism evidence="2 3">
    <name type="scientific">Amblyomma americanum</name>
    <name type="common">Lone star tick</name>
    <dbReference type="NCBI Taxonomy" id="6943"/>
    <lineage>
        <taxon>Eukaryota</taxon>
        <taxon>Metazoa</taxon>
        <taxon>Ecdysozoa</taxon>
        <taxon>Arthropoda</taxon>
        <taxon>Chelicerata</taxon>
        <taxon>Arachnida</taxon>
        <taxon>Acari</taxon>
        <taxon>Parasitiformes</taxon>
        <taxon>Ixodida</taxon>
        <taxon>Ixodoidea</taxon>
        <taxon>Ixodidae</taxon>
        <taxon>Amblyomminae</taxon>
        <taxon>Amblyomma</taxon>
    </lineage>
</organism>
<evidence type="ECO:0008006" key="4">
    <source>
        <dbReference type="Google" id="ProtNLM"/>
    </source>
</evidence>
<keyword evidence="1" id="KW-0812">Transmembrane</keyword>
<feature type="transmembrane region" description="Helical" evidence="1">
    <location>
        <begin position="242"/>
        <end position="259"/>
    </location>
</feature>
<keyword evidence="1" id="KW-0472">Membrane</keyword>
<dbReference type="InterPro" id="IPR016719">
    <property type="entry name" value="CAMLG"/>
</dbReference>
<sequence length="298" mass="32451">MEDAAEQVVRRREIRRKKILENSDARWMKIMGQENRRSEDVSKEVSNCAQAQTTKQELPLPAVPPETRCPSLGEPTRVSYSLGDAASQFISEDISGTVAGSTVSGSRLSETRTRSLDETAAANGAPRLACSQRSASYSFPKKVSDAESRSYARCRSDTRGTDEGTLSWLFELLGPCGPSLVRAWLLGMAATCTRIWLAVGAAALGGLQTILLPFCLLETAMYSYHKFSSKPSLSQRPLRSTPAPLAFLATALVLCGVSPKVSSRTTACLQLVADVMVDLAVYTFSFVVFHVIWDDWVG</sequence>
<feature type="transmembrane region" description="Helical" evidence="1">
    <location>
        <begin position="195"/>
        <end position="222"/>
    </location>
</feature>
<proteinExistence type="predicted"/>
<dbReference type="GO" id="GO:0043529">
    <property type="term" value="C:GET complex"/>
    <property type="evidence" value="ECO:0007669"/>
    <property type="project" value="TreeGrafter"/>
</dbReference>
<reference evidence="2 3" key="1">
    <citation type="journal article" date="2023" name="Arcadia Sci">
        <title>De novo assembly of a long-read Amblyomma americanum tick genome.</title>
        <authorList>
            <person name="Chou S."/>
            <person name="Poskanzer K.E."/>
            <person name="Rollins M."/>
            <person name="Thuy-Boun P.S."/>
        </authorList>
    </citation>
    <scope>NUCLEOTIDE SEQUENCE [LARGE SCALE GENOMIC DNA]</scope>
    <source>
        <strain evidence="2">F_SG_1</strain>
        <tissue evidence="2">Salivary glands</tissue>
    </source>
</reference>
<protein>
    <recommendedName>
        <fullName evidence="4">Calcium signal-modulating cyclophilin ligand</fullName>
    </recommendedName>
</protein>
<name>A0AAQ4EE13_AMBAM</name>
<dbReference type="PANTHER" id="PTHR15026:SF0">
    <property type="entry name" value="GUIDED ENTRY OF TAIL-ANCHORED PROTEINS FACTOR CAMLG"/>
    <property type="match status" value="1"/>
</dbReference>